<name>A0AAJ0BGD1_9PEZI</name>
<comment type="caution">
    <text evidence="2">The sequence shown here is derived from an EMBL/GenBank/DDBJ whole genome shotgun (WGS) entry which is preliminary data.</text>
</comment>
<dbReference type="Pfam" id="PF14273">
    <property type="entry name" value="DUF4360"/>
    <property type="match status" value="1"/>
</dbReference>
<dbReference type="PANTHER" id="PTHR38847:SF1">
    <property type="entry name" value="PSEUDOURIDINE SYNTHASE RSUA_RLUA-LIKE DOMAIN-CONTAINING PROTEIN"/>
    <property type="match status" value="1"/>
</dbReference>
<protein>
    <submittedName>
        <fullName evidence="2">Uncharacterized protein</fullName>
    </submittedName>
</protein>
<dbReference type="AlphaFoldDB" id="A0AAJ0BGD1"/>
<proteinExistence type="predicted"/>
<sequence length="222" mass="22806">MSPSPPLVLTVLLSLILNVPAINAITPPAEQVTFALTNPTAPGTGPGCPSHALSPSISADRTTLTLGFDEFQLFVSPGVSVTEKSKSCVAFLGVEYPAGYTFRVSGAVFHGLARLDPFVVASFLGTYGFGGGNGTVKVNATVGDGSGGKGLNGYFTKGGDVDMTQRVWAPCGSGRKGNLTVQVGTRVSLTAMVTGREGDLGMGEDGEPARLSHQLLLEWAGC</sequence>
<keyword evidence="3" id="KW-1185">Reference proteome</keyword>
<keyword evidence="1" id="KW-0732">Signal</keyword>
<evidence type="ECO:0000256" key="1">
    <source>
        <dbReference type="SAM" id="SignalP"/>
    </source>
</evidence>
<dbReference type="EMBL" id="MU839830">
    <property type="protein sequence ID" value="KAK1757764.1"/>
    <property type="molecule type" value="Genomic_DNA"/>
</dbReference>
<organism evidence="2 3">
    <name type="scientific">Echria macrotheca</name>
    <dbReference type="NCBI Taxonomy" id="438768"/>
    <lineage>
        <taxon>Eukaryota</taxon>
        <taxon>Fungi</taxon>
        <taxon>Dikarya</taxon>
        <taxon>Ascomycota</taxon>
        <taxon>Pezizomycotina</taxon>
        <taxon>Sordariomycetes</taxon>
        <taxon>Sordariomycetidae</taxon>
        <taxon>Sordariales</taxon>
        <taxon>Schizotheciaceae</taxon>
        <taxon>Echria</taxon>
    </lineage>
</organism>
<reference evidence="2" key="1">
    <citation type="submission" date="2023-06" db="EMBL/GenBank/DDBJ databases">
        <title>Genome-scale phylogeny and comparative genomics of the fungal order Sordariales.</title>
        <authorList>
            <consortium name="Lawrence Berkeley National Laboratory"/>
            <person name="Hensen N."/>
            <person name="Bonometti L."/>
            <person name="Westerberg I."/>
            <person name="Brannstrom I.O."/>
            <person name="Guillou S."/>
            <person name="Cros-Aarteil S."/>
            <person name="Calhoun S."/>
            <person name="Haridas S."/>
            <person name="Kuo A."/>
            <person name="Mondo S."/>
            <person name="Pangilinan J."/>
            <person name="Riley R."/>
            <person name="Labutti K."/>
            <person name="Andreopoulos B."/>
            <person name="Lipzen A."/>
            <person name="Chen C."/>
            <person name="Yanf M."/>
            <person name="Daum C."/>
            <person name="Ng V."/>
            <person name="Clum A."/>
            <person name="Steindorff A."/>
            <person name="Ohm R."/>
            <person name="Martin F."/>
            <person name="Silar P."/>
            <person name="Natvig D."/>
            <person name="Lalanne C."/>
            <person name="Gautier V."/>
            <person name="Ament-Velasquez S.L."/>
            <person name="Kruys A."/>
            <person name="Hutchinson M.I."/>
            <person name="Powell A.J."/>
            <person name="Barry K."/>
            <person name="Miller A.N."/>
            <person name="Grigoriev I.V."/>
            <person name="Debuchy R."/>
            <person name="Gladieux P."/>
            <person name="Thoren M.H."/>
            <person name="Johannesson H."/>
        </authorList>
    </citation>
    <scope>NUCLEOTIDE SEQUENCE</scope>
    <source>
        <strain evidence="2">PSN4</strain>
    </source>
</reference>
<dbReference type="InterPro" id="IPR025649">
    <property type="entry name" value="DUF4360"/>
</dbReference>
<feature type="chain" id="PRO_5042570360" evidence="1">
    <location>
        <begin position="25"/>
        <end position="222"/>
    </location>
</feature>
<feature type="signal peptide" evidence="1">
    <location>
        <begin position="1"/>
        <end position="24"/>
    </location>
</feature>
<evidence type="ECO:0000313" key="2">
    <source>
        <dbReference type="EMBL" id="KAK1757764.1"/>
    </source>
</evidence>
<dbReference type="Proteomes" id="UP001239445">
    <property type="component" value="Unassembled WGS sequence"/>
</dbReference>
<evidence type="ECO:0000313" key="3">
    <source>
        <dbReference type="Proteomes" id="UP001239445"/>
    </source>
</evidence>
<gene>
    <name evidence="2" type="ORF">QBC47DRAFT_442812</name>
</gene>
<dbReference type="PANTHER" id="PTHR38847">
    <property type="match status" value="1"/>
</dbReference>
<accession>A0AAJ0BGD1</accession>